<evidence type="ECO:0000256" key="7">
    <source>
        <dbReference type="ARBA" id="ARBA00023237"/>
    </source>
</evidence>
<keyword evidence="14" id="KW-1185">Reference proteome</keyword>
<dbReference type="PANTHER" id="PTHR47234:SF2">
    <property type="entry name" value="TONB-DEPENDENT RECEPTOR"/>
    <property type="match status" value="1"/>
</dbReference>
<comment type="subcellular location">
    <subcellularLocation>
        <location evidence="1 8">Cell outer membrane</location>
        <topology evidence="1 8">Multi-pass membrane protein</topology>
    </subcellularLocation>
</comment>
<keyword evidence="13" id="KW-0675">Receptor</keyword>
<proteinExistence type="inferred from homology"/>
<dbReference type="InterPro" id="IPR039426">
    <property type="entry name" value="TonB-dep_rcpt-like"/>
</dbReference>
<dbReference type="PANTHER" id="PTHR47234">
    <property type="match status" value="1"/>
</dbReference>
<dbReference type="InterPro" id="IPR000531">
    <property type="entry name" value="Beta-barrel_TonB"/>
</dbReference>
<evidence type="ECO:0000256" key="8">
    <source>
        <dbReference type="PROSITE-ProRule" id="PRU01360"/>
    </source>
</evidence>
<dbReference type="Gene3D" id="2.170.130.10">
    <property type="entry name" value="TonB-dependent receptor, plug domain"/>
    <property type="match status" value="1"/>
</dbReference>
<sequence>MYNNSKVAKAIRLAMMVGAGAAATISVPTFAAEEVAEEKVERIQITGSKIKRIGELSPTPVTVISGDAFVKAGITNVADLLSELPAAAVGISPETSNNNIYANGLNTTDLRGLGSSKTLVLVNGRRFVAGSPGSSSVDLNNIPTAMVDRMEITTGGASAIYGSDAVAGVVNIITKKSFDGIEVDASGSIPTEDGGEESYLSLTFGDEGEKSSFIANISYAKQEQLAGHQRDFLVNGPIAYDTPDNVDNEDGIPRRSVWKKGNTKLGYYSPTGDFFMADGHYIFADDGTIRPFEQNDTLPASLTPGSRNTNYFAGEGDGYHFLDNKYVRTPLERLNVTTQYNYNINDDHTMSFEFLYSDTSAYGESSPIFKATSLRADNAFFSDETQQFFADRDVSSFTAYNTTDVLGHRKYEQDRSTVRAALSFEGIISDDWSYDAYIQKGQVSQITTWHGEMLTQNYENAIDAVNWNGEIVCADRNDAGEVIGAKSGCSPINLWGKNLASQEALDYVGTTAMRDATIDQMSAAVTVSGDLFELPAGTVASAFSLEYREEESTTRPDSGIQGGIIFGNQSASSAGKFDVIEAAVEVSVPLITDSVIADDIFLELAYRYMDYSSTGNDYAYKVGLTYILNDEFTMRGNVSRSVRAPNITELYSPGSQTFASFSDPCGQGAIDNASAEKKGNVERNCRADGIPVNWEPSDDWKRTNNSGFVSGNAELTNEVADDYTIGFVYNPSFIEGLGLTVDYWSFEFDNEISYPDDRTIAKKCYESESLDNLYCTLIERTAGTYEIDNFLVRPINSASSKMSGLDLEVNYAVETSFGNFSPRLIATYNESREGNDTGFEEDFYIEDGEQRFPKWKASFITNYAYEDLSLTLKINYRASTVEDNEWDAEQNNYNDIHSYTTFDLTGRYQVTDALEVRAGILNMFDRTPPANPFSYDEGEFYDLFGQRITLGVNYKF</sequence>
<evidence type="ECO:0000256" key="2">
    <source>
        <dbReference type="ARBA" id="ARBA00022448"/>
    </source>
</evidence>
<organism evidence="13 14">
    <name type="scientific">Colwellia asteriadis</name>
    <dbReference type="NCBI Taxonomy" id="517723"/>
    <lineage>
        <taxon>Bacteria</taxon>
        <taxon>Pseudomonadati</taxon>
        <taxon>Pseudomonadota</taxon>
        <taxon>Gammaproteobacteria</taxon>
        <taxon>Alteromonadales</taxon>
        <taxon>Colwelliaceae</taxon>
        <taxon>Colwellia</taxon>
    </lineage>
</organism>
<evidence type="ECO:0000256" key="3">
    <source>
        <dbReference type="ARBA" id="ARBA00022452"/>
    </source>
</evidence>
<feature type="domain" description="TonB-dependent receptor-like beta-barrel" evidence="11">
    <location>
        <begin position="380"/>
        <end position="922"/>
    </location>
</feature>
<protein>
    <submittedName>
        <fullName evidence="13">TonB-dependent receptor</fullName>
    </submittedName>
</protein>
<keyword evidence="4 8" id="KW-0812">Transmembrane</keyword>
<reference evidence="13 14" key="1">
    <citation type="journal article" date="2019" name="Int. J. Syst. Evol. Microbiol.">
        <title>The Global Catalogue of Microorganisms (GCM) 10K type strain sequencing project: providing services to taxonomists for standard genome sequencing and annotation.</title>
        <authorList>
            <consortium name="The Broad Institute Genomics Platform"/>
            <consortium name="The Broad Institute Genome Sequencing Center for Infectious Disease"/>
            <person name="Wu L."/>
            <person name="Ma J."/>
        </authorList>
    </citation>
    <scope>NUCLEOTIDE SEQUENCE [LARGE SCALE GENOMIC DNA]</scope>
    <source>
        <strain evidence="13 14">JCM 15608</strain>
    </source>
</reference>
<accession>A0ABN1L6S7</accession>
<evidence type="ECO:0000313" key="13">
    <source>
        <dbReference type="EMBL" id="GAA0816714.1"/>
    </source>
</evidence>
<dbReference type="PROSITE" id="PS52016">
    <property type="entry name" value="TONB_DEPENDENT_REC_3"/>
    <property type="match status" value="1"/>
</dbReference>
<keyword evidence="5 9" id="KW-0798">TonB box</keyword>
<evidence type="ECO:0000259" key="12">
    <source>
        <dbReference type="Pfam" id="PF07715"/>
    </source>
</evidence>
<feature type="chain" id="PRO_5045193397" evidence="10">
    <location>
        <begin position="32"/>
        <end position="956"/>
    </location>
</feature>
<feature type="signal peptide" evidence="10">
    <location>
        <begin position="1"/>
        <end position="31"/>
    </location>
</feature>
<dbReference type="InterPro" id="IPR036942">
    <property type="entry name" value="Beta-barrel_TonB_sf"/>
</dbReference>
<gene>
    <name evidence="13" type="ORF">GCM10009111_16900</name>
</gene>
<evidence type="ECO:0000259" key="11">
    <source>
        <dbReference type="Pfam" id="PF00593"/>
    </source>
</evidence>
<evidence type="ECO:0000313" key="14">
    <source>
        <dbReference type="Proteomes" id="UP001500021"/>
    </source>
</evidence>
<dbReference type="EMBL" id="BAAAFA010000005">
    <property type="protein sequence ID" value="GAA0816714.1"/>
    <property type="molecule type" value="Genomic_DNA"/>
</dbReference>
<evidence type="ECO:0000256" key="6">
    <source>
        <dbReference type="ARBA" id="ARBA00023136"/>
    </source>
</evidence>
<dbReference type="SUPFAM" id="SSF56935">
    <property type="entry name" value="Porins"/>
    <property type="match status" value="1"/>
</dbReference>
<keyword evidence="2 8" id="KW-0813">Transport</keyword>
<evidence type="ECO:0000256" key="9">
    <source>
        <dbReference type="RuleBase" id="RU003357"/>
    </source>
</evidence>
<dbReference type="Proteomes" id="UP001500021">
    <property type="component" value="Unassembled WGS sequence"/>
</dbReference>
<dbReference type="InterPro" id="IPR012910">
    <property type="entry name" value="Plug_dom"/>
</dbReference>
<dbReference type="RefSeq" id="WP_343816970.1">
    <property type="nucleotide sequence ID" value="NZ_BAAAFA010000005.1"/>
</dbReference>
<keyword evidence="7 8" id="KW-0998">Cell outer membrane</keyword>
<dbReference type="Pfam" id="PF07715">
    <property type="entry name" value="Plug"/>
    <property type="match status" value="1"/>
</dbReference>
<keyword evidence="3 8" id="KW-1134">Transmembrane beta strand</keyword>
<evidence type="ECO:0000256" key="1">
    <source>
        <dbReference type="ARBA" id="ARBA00004571"/>
    </source>
</evidence>
<feature type="domain" description="TonB-dependent receptor plug" evidence="12">
    <location>
        <begin position="57"/>
        <end position="169"/>
    </location>
</feature>
<evidence type="ECO:0000256" key="10">
    <source>
        <dbReference type="SAM" id="SignalP"/>
    </source>
</evidence>
<evidence type="ECO:0000256" key="5">
    <source>
        <dbReference type="ARBA" id="ARBA00023077"/>
    </source>
</evidence>
<name>A0ABN1L6S7_9GAMM</name>
<comment type="caution">
    <text evidence="13">The sequence shown here is derived from an EMBL/GenBank/DDBJ whole genome shotgun (WGS) entry which is preliminary data.</text>
</comment>
<dbReference type="Pfam" id="PF00593">
    <property type="entry name" value="TonB_dep_Rec_b-barrel"/>
    <property type="match status" value="1"/>
</dbReference>
<comment type="similarity">
    <text evidence="8 9">Belongs to the TonB-dependent receptor family.</text>
</comment>
<evidence type="ECO:0000256" key="4">
    <source>
        <dbReference type="ARBA" id="ARBA00022692"/>
    </source>
</evidence>
<dbReference type="InterPro" id="IPR037066">
    <property type="entry name" value="Plug_dom_sf"/>
</dbReference>
<keyword evidence="6 8" id="KW-0472">Membrane</keyword>
<keyword evidence="10" id="KW-0732">Signal</keyword>
<dbReference type="Gene3D" id="2.40.170.20">
    <property type="entry name" value="TonB-dependent receptor, beta-barrel domain"/>
    <property type="match status" value="1"/>
</dbReference>